<keyword evidence="5" id="KW-1185">Reference proteome</keyword>
<dbReference type="HOGENOM" id="CLU_845105_0_0_1"/>
<evidence type="ECO:0000313" key="3">
    <source>
        <dbReference type="EMBL" id="KIM28383.1"/>
    </source>
</evidence>
<sequence length="329" mass="36479">MSQQFHNQQPTRTPSPMFAQHITAEPEENCGSSVSSLPFPSSSSEGNSSPHHIHYPHPHPLPLPHRHNSTLHSSSGTEVDYAERGEKALLLHAQEYKLPLTVKAIVDSYIQIANTMALITALLAAVQISMAQVVFTNNTTDGTPLPPAWLTLHWLVYAGIYLNSGATASALAFINYAGYLTSSARVLLLTDPNSWPTRCFYGEKLPFESLALPYIDQDFELMINFGLKKNMRPVWHSLSYGFYAGSFFFFVSLGLWIWLVEPLAVAISLTVLILPPAAWLTSSFFFTAEHVPSVPRDLAKNLAFCACTVLQQNWDPQPIAVFGKQVYAQ</sequence>
<dbReference type="EMBL" id="KN824293">
    <property type="protein sequence ID" value="KIM28383.1"/>
    <property type="molecule type" value="Genomic_DNA"/>
</dbReference>
<dbReference type="AlphaFoldDB" id="A0A0C2WQA3"/>
<feature type="transmembrane region" description="Helical" evidence="2">
    <location>
        <begin position="154"/>
        <end position="177"/>
    </location>
</feature>
<feature type="transmembrane region" description="Helical" evidence="2">
    <location>
        <begin position="112"/>
        <end position="134"/>
    </location>
</feature>
<dbReference type="EMBL" id="KN824293">
    <property type="protein sequence ID" value="KIM28388.1"/>
    <property type="molecule type" value="Genomic_DNA"/>
</dbReference>
<dbReference type="Proteomes" id="UP000054097">
    <property type="component" value="Unassembled WGS sequence"/>
</dbReference>
<reference evidence="3 5" key="1">
    <citation type="submission" date="2014-04" db="EMBL/GenBank/DDBJ databases">
        <authorList>
            <consortium name="DOE Joint Genome Institute"/>
            <person name="Kuo A."/>
            <person name="Zuccaro A."/>
            <person name="Kohler A."/>
            <person name="Nagy L.G."/>
            <person name="Floudas D."/>
            <person name="Copeland A."/>
            <person name="Barry K.W."/>
            <person name="Cichocki N."/>
            <person name="Veneault-Fourrey C."/>
            <person name="LaButti K."/>
            <person name="Lindquist E.A."/>
            <person name="Lipzen A."/>
            <person name="Lundell T."/>
            <person name="Morin E."/>
            <person name="Murat C."/>
            <person name="Sun H."/>
            <person name="Tunlid A."/>
            <person name="Henrissat B."/>
            <person name="Grigoriev I.V."/>
            <person name="Hibbett D.S."/>
            <person name="Martin F."/>
            <person name="Nordberg H.P."/>
            <person name="Cantor M.N."/>
            <person name="Hua S.X."/>
        </authorList>
    </citation>
    <scope>NUCLEOTIDE SEQUENCE [LARGE SCALE GENOMIC DNA]</scope>
    <source>
        <strain evidence="3 5">MAFF 305830</strain>
    </source>
</reference>
<name>A0A0C2WQA3_SERVB</name>
<reference evidence="5" key="2">
    <citation type="submission" date="2015-01" db="EMBL/GenBank/DDBJ databases">
        <title>Evolutionary Origins and Diversification of the Mycorrhizal Mutualists.</title>
        <authorList>
            <consortium name="DOE Joint Genome Institute"/>
            <consortium name="Mycorrhizal Genomics Consortium"/>
            <person name="Kohler A."/>
            <person name="Kuo A."/>
            <person name="Nagy L.G."/>
            <person name="Floudas D."/>
            <person name="Copeland A."/>
            <person name="Barry K.W."/>
            <person name="Cichocki N."/>
            <person name="Veneault-Fourrey C."/>
            <person name="LaButti K."/>
            <person name="Lindquist E.A."/>
            <person name="Lipzen A."/>
            <person name="Lundell T."/>
            <person name="Morin E."/>
            <person name="Murat C."/>
            <person name="Riley R."/>
            <person name="Ohm R."/>
            <person name="Sun H."/>
            <person name="Tunlid A."/>
            <person name="Henrissat B."/>
            <person name="Grigoriev I.V."/>
            <person name="Hibbett D.S."/>
            <person name="Martin F."/>
        </authorList>
    </citation>
    <scope>NUCLEOTIDE SEQUENCE [LARGE SCALE GENOMIC DNA]</scope>
    <source>
        <strain evidence="4 5">MAFF 305830</strain>
    </source>
</reference>
<reference evidence="3" key="3">
    <citation type="submission" date="2015-02" db="EMBL/GenBank/DDBJ databases">
        <title>Evolutionary Origins and Diversification of the Mycorrhizal Mutualists.</title>
        <authorList>
            <consortium name="DOE Joint Genome Institute"/>
            <consortium name="Mycorrhizal Genomics Consortium"/>
            <person name="Kohler A."/>
            <person name="Kuo A."/>
            <person name="Nagy L.G."/>
            <person name="Floudas D."/>
            <person name="Copeland A."/>
            <person name="Barry K.W."/>
            <person name="Cichocki N."/>
            <person name="Veneault-Fourrey C."/>
            <person name="LaButti K."/>
            <person name="Lindquist E.A."/>
            <person name="Lipzen A."/>
            <person name="Lundell T."/>
            <person name="Morin E."/>
            <person name="Murat C."/>
            <person name="Riley R."/>
            <person name="Ohm R."/>
            <person name="Sun H."/>
            <person name="Tunlid A."/>
            <person name="Henrissat B."/>
            <person name="Grigoriev I.V."/>
            <person name="Hibbett D.S."/>
            <person name="Martin F."/>
        </authorList>
    </citation>
    <scope>NUCLEOTIDE SEQUENCE</scope>
    <source>
        <strain evidence="3">MAFF 305830</strain>
    </source>
</reference>
<organism evidence="3 5">
    <name type="scientific">Serendipita vermifera MAFF 305830</name>
    <dbReference type="NCBI Taxonomy" id="933852"/>
    <lineage>
        <taxon>Eukaryota</taxon>
        <taxon>Fungi</taxon>
        <taxon>Dikarya</taxon>
        <taxon>Basidiomycota</taxon>
        <taxon>Agaricomycotina</taxon>
        <taxon>Agaricomycetes</taxon>
        <taxon>Sebacinales</taxon>
        <taxon>Serendipitaceae</taxon>
        <taxon>Serendipita</taxon>
    </lineage>
</organism>
<dbReference type="OrthoDB" id="3225366at2759"/>
<evidence type="ECO:0000256" key="2">
    <source>
        <dbReference type="SAM" id="Phobius"/>
    </source>
</evidence>
<evidence type="ECO:0000256" key="1">
    <source>
        <dbReference type="SAM" id="MobiDB-lite"/>
    </source>
</evidence>
<protein>
    <submittedName>
        <fullName evidence="3">Uncharacterized protein</fullName>
    </submittedName>
</protein>
<gene>
    <name evidence="3" type="ORF">M408DRAFT_23767</name>
    <name evidence="4" type="ORF">M408DRAFT_329463</name>
</gene>
<keyword evidence="2" id="KW-1133">Transmembrane helix</keyword>
<keyword evidence="2" id="KW-0812">Transmembrane</keyword>
<feature type="transmembrane region" description="Helical" evidence="2">
    <location>
        <begin position="265"/>
        <end position="286"/>
    </location>
</feature>
<feature type="compositionally biased region" description="Polar residues" evidence="1">
    <location>
        <begin position="1"/>
        <end position="14"/>
    </location>
</feature>
<proteinExistence type="predicted"/>
<feature type="compositionally biased region" description="Low complexity" evidence="1">
    <location>
        <begin position="32"/>
        <end position="50"/>
    </location>
</feature>
<evidence type="ECO:0000313" key="5">
    <source>
        <dbReference type="Proteomes" id="UP000054097"/>
    </source>
</evidence>
<feature type="region of interest" description="Disordered" evidence="1">
    <location>
        <begin position="1"/>
        <end position="78"/>
    </location>
</feature>
<keyword evidence="2" id="KW-0472">Membrane</keyword>
<evidence type="ECO:0000313" key="4">
    <source>
        <dbReference type="EMBL" id="KIM28388.1"/>
    </source>
</evidence>
<feature type="transmembrane region" description="Helical" evidence="2">
    <location>
        <begin position="238"/>
        <end position="259"/>
    </location>
</feature>
<accession>A0A0C2WQA3</accession>